<reference evidence="1" key="2">
    <citation type="submission" date="2022-06" db="UniProtKB">
        <authorList>
            <consortium name="EnsemblMetazoa"/>
        </authorList>
    </citation>
    <scope>IDENTIFICATION</scope>
    <source>
        <strain evidence="1">PS312</strain>
    </source>
</reference>
<name>A0A2A6CFT3_PRIPA</name>
<accession>A0A2A6CFT3</accession>
<dbReference type="Proteomes" id="UP000005239">
    <property type="component" value="Unassembled WGS sequence"/>
</dbReference>
<gene>
    <name evidence="1" type="primary">WBGene00276745</name>
</gene>
<dbReference type="AlphaFoldDB" id="A0A2A6CFT3"/>
<sequence length="172" mass="19288">MFSKDLLTYVIVILYTSSSSIPFVANVAASIQRIDNSPEWLAYSPYLSIFFSSTYFIPYSQDCINLVIAINRFTAIASPAHYRKKSNGSEVKLCMFGIMLWFCSLPAVGFQLYFAMGGLHPDVVTYGFSPIIMTKSLTAPVLLILTNANLRADFRSELCHWETIIDRGDKAL</sequence>
<keyword evidence="2" id="KW-1185">Reference proteome</keyword>
<accession>A0A8R1YWZ1</accession>
<dbReference type="EnsemblMetazoa" id="PPA38376.1">
    <property type="protein sequence ID" value="PPA38376.1"/>
    <property type="gene ID" value="WBGene00276745"/>
</dbReference>
<evidence type="ECO:0000313" key="2">
    <source>
        <dbReference type="Proteomes" id="UP000005239"/>
    </source>
</evidence>
<dbReference type="Gene3D" id="1.20.1070.10">
    <property type="entry name" value="Rhodopsin 7-helix transmembrane proteins"/>
    <property type="match status" value="1"/>
</dbReference>
<protein>
    <submittedName>
        <fullName evidence="1">G protein-coupled receptor</fullName>
    </submittedName>
</protein>
<organism evidence="1 2">
    <name type="scientific">Pristionchus pacificus</name>
    <name type="common">Parasitic nematode worm</name>
    <dbReference type="NCBI Taxonomy" id="54126"/>
    <lineage>
        <taxon>Eukaryota</taxon>
        <taxon>Metazoa</taxon>
        <taxon>Ecdysozoa</taxon>
        <taxon>Nematoda</taxon>
        <taxon>Chromadorea</taxon>
        <taxon>Rhabditida</taxon>
        <taxon>Rhabditina</taxon>
        <taxon>Diplogasteromorpha</taxon>
        <taxon>Diplogasteroidea</taxon>
        <taxon>Neodiplogasteridae</taxon>
        <taxon>Pristionchus</taxon>
    </lineage>
</organism>
<proteinExistence type="predicted"/>
<reference evidence="2" key="1">
    <citation type="journal article" date="2008" name="Nat. Genet.">
        <title>The Pristionchus pacificus genome provides a unique perspective on nematode lifestyle and parasitism.</title>
        <authorList>
            <person name="Dieterich C."/>
            <person name="Clifton S.W."/>
            <person name="Schuster L.N."/>
            <person name="Chinwalla A."/>
            <person name="Delehaunty K."/>
            <person name="Dinkelacker I."/>
            <person name="Fulton L."/>
            <person name="Fulton R."/>
            <person name="Godfrey J."/>
            <person name="Minx P."/>
            <person name="Mitreva M."/>
            <person name="Roeseler W."/>
            <person name="Tian H."/>
            <person name="Witte H."/>
            <person name="Yang S.P."/>
            <person name="Wilson R.K."/>
            <person name="Sommer R.J."/>
        </authorList>
    </citation>
    <scope>NUCLEOTIDE SEQUENCE [LARGE SCALE GENOMIC DNA]</scope>
    <source>
        <strain evidence="2">PS312</strain>
    </source>
</reference>
<evidence type="ECO:0000313" key="1">
    <source>
        <dbReference type="EnsemblMetazoa" id="PPA38376.1"/>
    </source>
</evidence>